<protein>
    <submittedName>
        <fullName evidence="2">RNA-directed DNA polymerase, eukaryota, reverse transcriptase zinc-binding domain protein</fullName>
    </submittedName>
</protein>
<evidence type="ECO:0000313" key="2">
    <source>
        <dbReference type="EMBL" id="GJT16198.1"/>
    </source>
</evidence>
<dbReference type="InterPro" id="IPR000477">
    <property type="entry name" value="RT_dom"/>
</dbReference>
<evidence type="ECO:0000313" key="3">
    <source>
        <dbReference type="Proteomes" id="UP001151760"/>
    </source>
</evidence>
<keyword evidence="2" id="KW-0548">Nucleotidyltransferase</keyword>
<dbReference type="Pfam" id="PF00078">
    <property type="entry name" value="RVT_1"/>
    <property type="match status" value="1"/>
</dbReference>
<sequence length="497" mass="56822">MLIFKVDFEKAFDSVSWKYLDFVLISLGFGSKWRTWIRACLNSSRASVLINGSPTSKFSIKRGLRQGDPLSPFLFILVMEGLHCSISNAVNSGLIRGVKFGSSDIILSYLFYTYDVVITTEWNARDLDNIIRVLHVFYLASGLKINIHKSNIYGIGVSNEEVSIMATSTGCAPGSLPFTYLGLPIGSNMNLISNWQPLIDRFQSRLSSWKANMLSIGGRLTLIKAVLGMALEDASCPNALFGCANIIKSLYMVIKEEWVLMFKHSFLLIPPFFAWVVSAIVMTLWEDSYKDVLCHYRPVIENGVVEMELSLRDKYRFSWSIEKDDIFTVGETCRIIDSMFLPSLVPPTSWYKVLPRKVKIFLWRLYLDRLSHRLNLSSRGMDIQSISCPMCNGNVEFSSHIFFECDMAFEVWRMVQNWCDITLPSFPSHDQMRSWLCSWQVSKEKNHRVTVIFASLCWWLWRELEVGELEVGELVRVLFGDLVGELLGELVGELLEN</sequence>
<dbReference type="Pfam" id="PF13966">
    <property type="entry name" value="zf-RVT"/>
    <property type="match status" value="1"/>
</dbReference>
<proteinExistence type="predicted"/>
<organism evidence="2 3">
    <name type="scientific">Tanacetum coccineum</name>
    <dbReference type="NCBI Taxonomy" id="301880"/>
    <lineage>
        <taxon>Eukaryota</taxon>
        <taxon>Viridiplantae</taxon>
        <taxon>Streptophyta</taxon>
        <taxon>Embryophyta</taxon>
        <taxon>Tracheophyta</taxon>
        <taxon>Spermatophyta</taxon>
        <taxon>Magnoliopsida</taxon>
        <taxon>eudicotyledons</taxon>
        <taxon>Gunneridae</taxon>
        <taxon>Pentapetalae</taxon>
        <taxon>asterids</taxon>
        <taxon>campanulids</taxon>
        <taxon>Asterales</taxon>
        <taxon>Asteraceae</taxon>
        <taxon>Asteroideae</taxon>
        <taxon>Anthemideae</taxon>
        <taxon>Anthemidinae</taxon>
        <taxon>Tanacetum</taxon>
    </lineage>
</organism>
<dbReference type="PANTHER" id="PTHR33116:SF79">
    <property type="entry name" value="REVERSE TRANSCRIPTASE DOMAIN, ZINC FINGER, CCHC-TYPE-RELATED"/>
    <property type="match status" value="1"/>
</dbReference>
<accession>A0ABQ5BQY2</accession>
<dbReference type="PROSITE" id="PS50878">
    <property type="entry name" value="RT_POL"/>
    <property type="match status" value="1"/>
</dbReference>
<keyword evidence="2" id="KW-0695">RNA-directed DNA polymerase</keyword>
<dbReference type="GO" id="GO:0003964">
    <property type="term" value="F:RNA-directed DNA polymerase activity"/>
    <property type="evidence" value="ECO:0007669"/>
    <property type="project" value="UniProtKB-KW"/>
</dbReference>
<keyword evidence="2" id="KW-0808">Transferase</keyword>
<keyword evidence="3" id="KW-1185">Reference proteome</keyword>
<dbReference type="Proteomes" id="UP001151760">
    <property type="component" value="Unassembled WGS sequence"/>
</dbReference>
<feature type="domain" description="Reverse transcriptase" evidence="1">
    <location>
        <begin position="1"/>
        <end position="185"/>
    </location>
</feature>
<gene>
    <name evidence="2" type="ORF">Tco_0874904</name>
</gene>
<comment type="caution">
    <text evidence="2">The sequence shown here is derived from an EMBL/GenBank/DDBJ whole genome shotgun (WGS) entry which is preliminary data.</text>
</comment>
<dbReference type="InterPro" id="IPR026960">
    <property type="entry name" value="RVT-Znf"/>
</dbReference>
<reference evidence="2" key="2">
    <citation type="submission" date="2022-01" db="EMBL/GenBank/DDBJ databases">
        <authorList>
            <person name="Yamashiro T."/>
            <person name="Shiraishi A."/>
            <person name="Satake H."/>
            <person name="Nakayama K."/>
        </authorList>
    </citation>
    <scope>NUCLEOTIDE SEQUENCE</scope>
</reference>
<dbReference type="PANTHER" id="PTHR33116">
    <property type="entry name" value="REVERSE TRANSCRIPTASE ZINC-BINDING DOMAIN-CONTAINING PROTEIN-RELATED-RELATED"/>
    <property type="match status" value="1"/>
</dbReference>
<dbReference type="EMBL" id="BQNB010013456">
    <property type="protein sequence ID" value="GJT16198.1"/>
    <property type="molecule type" value="Genomic_DNA"/>
</dbReference>
<reference evidence="2" key="1">
    <citation type="journal article" date="2022" name="Int. J. Mol. Sci.">
        <title>Draft Genome of Tanacetum Coccineum: Genomic Comparison of Closely Related Tanacetum-Family Plants.</title>
        <authorList>
            <person name="Yamashiro T."/>
            <person name="Shiraishi A."/>
            <person name="Nakayama K."/>
            <person name="Satake H."/>
        </authorList>
    </citation>
    <scope>NUCLEOTIDE SEQUENCE</scope>
</reference>
<dbReference type="SUPFAM" id="SSF56672">
    <property type="entry name" value="DNA/RNA polymerases"/>
    <property type="match status" value="1"/>
</dbReference>
<evidence type="ECO:0000259" key="1">
    <source>
        <dbReference type="PROSITE" id="PS50878"/>
    </source>
</evidence>
<dbReference type="InterPro" id="IPR043502">
    <property type="entry name" value="DNA/RNA_pol_sf"/>
</dbReference>
<name>A0ABQ5BQY2_9ASTR</name>